<dbReference type="InterPro" id="IPR026341">
    <property type="entry name" value="T9SS_type_B"/>
</dbReference>
<dbReference type="InterPro" id="IPR025667">
    <property type="entry name" value="SprB_repeat"/>
</dbReference>
<organism evidence="1">
    <name type="scientific">Virus NIOZ-UU157</name>
    <dbReference type="NCBI Taxonomy" id="2763269"/>
    <lineage>
        <taxon>Viruses</taxon>
    </lineage>
</organism>
<gene>
    <name evidence="1" type="ORF">NIOZUU157_00085</name>
</gene>
<dbReference type="Gene3D" id="2.60.40.740">
    <property type="match status" value="2"/>
</dbReference>
<sequence>MKNNILKSTTIKKSVLFLFLGLLLSFSVKSQCPIIDTAIVTNVSCFGDASGSINLDLFNTGNYSFDWSNGATTEDINFLTPGIYTLTITDSITSTQCDTSFTISQPQDPLTSAVNLYQDVNCFGDSTGVAYINAIGGTLPYTYSWNTIPAQTNQIANGLWAGTHTVTITDANGCTLLDSITIVNLHPEIIGTITVLENVSCFNACDGSAQLSSSGGVLQHTYFWDNGQTYIGSGPDTAVNLCYGGHSVIIEDALGCRDTVSFIITQPDQLFAQAIQVQPVQCYGFDDGIAFASATGGTTPYSFVWDNPLNPPTGPNINNLTPGIHTVYVTDANGCTDSDTVLITEPTQLEVIIVDTMTIYSYCNGTNSGQLCAYASGGTPNPTTGYIYQWNDGLNQNTECAYNIIAQYADYTIIVMDDRNCIASASFQLDSITNSMNPDSVIVDINHVTCFGIYDGSVLVSNVVGAVAPFSYTWTGPSGYTGTGSYISSLYAGSYALIIEDSNACAIIINAQVQQPEQLEYTTYNVIDETCYGACDGQIWVNVTGGTGNYYYDVTASNFFPIPAASQVQLINDSLIFNLCEGTHIIYLTDDNNCEGAVVWGGNWFEYVDSGAYFAPFPGILTVDASCFNTNDGQAWIQWPGANPLFNYTWETNPVGTVIDTGDTTSILFPGNYNLVVHYADSLSFGQNYVGCDVVYPFTIGGPGPLTAGAVVTNESCFGMNDGEITLSPASPAFGTPTVLWDTTTSIPNSSTDLDQSPLQPGVYTVTITDADGCQITQDYTIVEAEPMTASISFIPPSCFGLSNGSATIITDGGTGVWTIAWVPSGGGGITTTPIGAGVYTANTTDGNGCTASFSVTVTEPEDVIAGVNASVFYNGYEISCFGFSDGTAAVTNGGGAPPYTYSWSPSGGNLQVETGMSVGLNTVTVTDGNNCTQSATITLTEPTYLDPNIFENIYSISTNGISNEISCYGLSDGWIESQTFGGVPSNVGYQYLWVNNTTGTVVSTQAIAENLPANFSYTVTVTDANGCVSSDTSTVLDEPDPFIADVTTTNYGGPTHAPFSVNFVDNTVSIDPFDFNWTWADGTTNLYPEGTPMNHLFTVDHIGENSIYVIVTNLATGCTDSVPFVIDAQGVPEVNNVFTPNSDGINDGFSFGEHKMDNIDVQIFNRWGQLVYTWVGSDKSWDGKGIDGNDVAEGVYFYVLVAKGEDGHYYDHKGSITLLGN</sequence>
<reference evidence="1" key="1">
    <citation type="submission" date="2020-08" db="EMBL/GenBank/DDBJ databases">
        <title>Bridging the membrane lipid divide: bacteria of the FCB group superphylum have the potential to synthesize archaeal ether lipids.</title>
        <authorList>
            <person name="Villanueva L."/>
            <person name="von Meijenfeldt F.A.B."/>
            <person name="Westbye A.B."/>
            <person name="Yadav S."/>
            <person name="Hopmans E.C."/>
            <person name="Dutilh B.E."/>
            <person name="Sinninghe Damste J.S."/>
        </authorList>
    </citation>
    <scope>NUCLEOTIDE SEQUENCE</scope>
    <source>
        <strain evidence="1">NIOZ-UU157</strain>
    </source>
</reference>
<accession>A0A7S9STR8</accession>
<protein>
    <recommendedName>
        <fullName evidence="2">PKD domain-containing protein</fullName>
    </recommendedName>
</protein>
<name>A0A7S9STR8_9VIRU</name>
<dbReference type="Pfam" id="PF13573">
    <property type="entry name" value="SprB"/>
    <property type="match status" value="9"/>
</dbReference>
<evidence type="ECO:0000313" key="1">
    <source>
        <dbReference type="EMBL" id="QPI16202.1"/>
    </source>
</evidence>
<dbReference type="EMBL" id="MW030543">
    <property type="protein sequence ID" value="QPI16202.1"/>
    <property type="molecule type" value="Genomic_DNA"/>
</dbReference>
<dbReference type="Gene3D" id="2.60.40.4070">
    <property type="match status" value="1"/>
</dbReference>
<proteinExistence type="predicted"/>
<evidence type="ECO:0008006" key="2">
    <source>
        <dbReference type="Google" id="ProtNLM"/>
    </source>
</evidence>
<dbReference type="Pfam" id="PF13585">
    <property type="entry name" value="CHU_C"/>
    <property type="match status" value="1"/>
</dbReference>
<dbReference type="NCBIfam" id="TIGR04131">
    <property type="entry name" value="Bac_Flav_CTERM"/>
    <property type="match status" value="1"/>
</dbReference>